<dbReference type="PANTHER" id="PTHR44591:SF3">
    <property type="entry name" value="RESPONSE REGULATORY DOMAIN-CONTAINING PROTEIN"/>
    <property type="match status" value="1"/>
</dbReference>
<evidence type="ECO:0000256" key="1">
    <source>
        <dbReference type="ARBA" id="ARBA00022553"/>
    </source>
</evidence>
<reference evidence="4 5" key="1">
    <citation type="submission" date="2017-11" db="EMBL/GenBank/DDBJ databases">
        <title>Complete genome of a free-living desiccation-tolerant cyanobacterium and its photosynthetic adaptation to extreme terrestrial habitat.</title>
        <authorList>
            <person name="Shang J."/>
        </authorList>
    </citation>
    <scope>NUCLEOTIDE SEQUENCE [LARGE SCALE GENOMIC DNA]</scope>
    <source>
        <strain evidence="4 5">CCNUN1</strain>
    </source>
</reference>
<name>A0A2K8SXG9_9NOSO</name>
<evidence type="ECO:0000259" key="3">
    <source>
        <dbReference type="PROSITE" id="PS50110"/>
    </source>
</evidence>
<gene>
    <name evidence="4" type="ORF">COO91_06155</name>
</gene>
<evidence type="ECO:0000313" key="5">
    <source>
        <dbReference type="Proteomes" id="UP000232003"/>
    </source>
</evidence>
<keyword evidence="1 2" id="KW-0597">Phosphoprotein</keyword>
<dbReference type="InterPro" id="IPR050595">
    <property type="entry name" value="Bact_response_regulator"/>
</dbReference>
<organism evidence="4 5">
    <name type="scientific">Nostoc flagelliforme CCNUN1</name>
    <dbReference type="NCBI Taxonomy" id="2038116"/>
    <lineage>
        <taxon>Bacteria</taxon>
        <taxon>Bacillati</taxon>
        <taxon>Cyanobacteriota</taxon>
        <taxon>Cyanophyceae</taxon>
        <taxon>Nostocales</taxon>
        <taxon>Nostocaceae</taxon>
        <taxon>Nostoc</taxon>
    </lineage>
</organism>
<dbReference type="GO" id="GO:0000160">
    <property type="term" value="P:phosphorelay signal transduction system"/>
    <property type="evidence" value="ECO:0007669"/>
    <property type="project" value="InterPro"/>
</dbReference>
<accession>A0A2K8SXG9</accession>
<dbReference type="InterPro" id="IPR001789">
    <property type="entry name" value="Sig_transdc_resp-reg_receiver"/>
</dbReference>
<dbReference type="EMBL" id="CP024785">
    <property type="protein sequence ID" value="AUB40151.1"/>
    <property type="molecule type" value="Genomic_DNA"/>
</dbReference>
<dbReference type="KEGG" id="nfl:COO91_06155"/>
<dbReference type="InterPro" id="IPR011006">
    <property type="entry name" value="CheY-like_superfamily"/>
</dbReference>
<dbReference type="Gene3D" id="3.40.50.2300">
    <property type="match status" value="1"/>
</dbReference>
<feature type="domain" description="Response regulatory" evidence="3">
    <location>
        <begin position="1"/>
        <end position="115"/>
    </location>
</feature>
<dbReference type="AlphaFoldDB" id="A0A2K8SXG9"/>
<proteinExistence type="predicted"/>
<dbReference type="Pfam" id="PF00072">
    <property type="entry name" value="Response_reg"/>
    <property type="match status" value="1"/>
</dbReference>
<evidence type="ECO:0000256" key="2">
    <source>
        <dbReference type="PROSITE-ProRule" id="PRU00169"/>
    </source>
</evidence>
<dbReference type="SMART" id="SM00448">
    <property type="entry name" value="REC"/>
    <property type="match status" value="1"/>
</dbReference>
<keyword evidence="5" id="KW-1185">Reference proteome</keyword>
<dbReference type="PROSITE" id="PS50110">
    <property type="entry name" value="RESPONSE_REGULATORY"/>
    <property type="match status" value="1"/>
</dbReference>
<feature type="modified residue" description="4-aspartylphosphate" evidence="2">
    <location>
        <position position="46"/>
    </location>
</feature>
<dbReference type="PANTHER" id="PTHR44591">
    <property type="entry name" value="STRESS RESPONSE REGULATOR PROTEIN 1"/>
    <property type="match status" value="1"/>
</dbReference>
<sequence length="121" mass="13425">MDDDPDTRTLLTFLFELDGAEIITAASAGDALETMSFFKPDILISDIYLPDENGCSLLTKVRNLEAKRGRKIPAIALTASAFDEDRNRALLAGYDMYRCKPIDLDELASMVASLTRLEQYA</sequence>
<dbReference type="SUPFAM" id="SSF52172">
    <property type="entry name" value="CheY-like"/>
    <property type="match status" value="1"/>
</dbReference>
<protein>
    <submittedName>
        <fullName evidence="4">CheY chemotaxis protein or a CheY-like REC</fullName>
    </submittedName>
</protein>
<dbReference type="Proteomes" id="UP000232003">
    <property type="component" value="Chromosome"/>
</dbReference>
<evidence type="ECO:0000313" key="4">
    <source>
        <dbReference type="EMBL" id="AUB40151.1"/>
    </source>
</evidence>